<dbReference type="CDD" id="cd00082">
    <property type="entry name" value="HisKA"/>
    <property type="match status" value="1"/>
</dbReference>
<dbReference type="PANTHER" id="PTHR45339:SF5">
    <property type="entry name" value="HISTIDINE KINASE"/>
    <property type="match status" value="1"/>
</dbReference>
<sequence length="381" mass="43029">MANWPSKNPGKPFDLIITDIRMPGMDGLEVIRRIKSYDKSIEIIILTGYATLENAVEALSNGAFHFVLKPLHDIDSFYHIIAQALEKRSLFLQNQQLMKQLESANQNLEAQVKEKTASLEERVKELEALKQELSTALQKAEVANHAKSEFLGIMSHELKTPLNIILGNVDILLIQDHEKELRDYLEVIKKTSISFSEIIDDLLLFSGIDHEQKNELAEHFNIREVIDGIQQILTQRASDKNLPFYIEIDPNIPFNLLGKWRLMRQVVYNLCGNAIKFTHSGECRLAIKAVVPKAVVPNDETVSRKKGPVTLLFEISDTGIGIPENKKDIIFNYCTQADQSMTRSYGGVGMGLAICKKLADILDGKIWCESKENEGSRFSFS</sequence>
<evidence type="ECO:0000259" key="6">
    <source>
        <dbReference type="PROSITE" id="PS50109"/>
    </source>
</evidence>
<evidence type="ECO:0000256" key="4">
    <source>
        <dbReference type="PROSITE-ProRule" id="PRU00169"/>
    </source>
</evidence>
<dbReference type="SMART" id="SM00387">
    <property type="entry name" value="HATPase_c"/>
    <property type="match status" value="1"/>
</dbReference>
<dbReference type="InterPro" id="IPR036890">
    <property type="entry name" value="HATPase_C_sf"/>
</dbReference>
<evidence type="ECO:0000256" key="1">
    <source>
        <dbReference type="ARBA" id="ARBA00000085"/>
    </source>
</evidence>
<dbReference type="Gene3D" id="3.30.565.10">
    <property type="entry name" value="Histidine kinase-like ATPase, C-terminal domain"/>
    <property type="match status" value="1"/>
</dbReference>
<feature type="modified residue" description="4-aspartylphosphate" evidence="4">
    <location>
        <position position="19"/>
    </location>
</feature>
<keyword evidence="5" id="KW-0175">Coiled coil</keyword>
<dbReference type="InterPro" id="IPR011006">
    <property type="entry name" value="CheY-like_superfamily"/>
</dbReference>
<dbReference type="EC" id="2.7.13.3" evidence="2"/>
<proteinExistence type="predicted"/>
<dbReference type="Gene3D" id="3.40.50.2300">
    <property type="match status" value="1"/>
</dbReference>
<dbReference type="InterPro" id="IPR036097">
    <property type="entry name" value="HisK_dim/P_sf"/>
</dbReference>
<dbReference type="Pfam" id="PF02518">
    <property type="entry name" value="HATPase_c"/>
    <property type="match status" value="1"/>
</dbReference>
<dbReference type="Pfam" id="PF00072">
    <property type="entry name" value="Response_reg"/>
    <property type="match status" value="1"/>
</dbReference>
<accession>A0A1V1P9V5</accession>
<dbReference type="InterPro" id="IPR003661">
    <property type="entry name" value="HisK_dim/P_dom"/>
</dbReference>
<dbReference type="SUPFAM" id="SSF52172">
    <property type="entry name" value="CheY-like"/>
    <property type="match status" value="1"/>
</dbReference>
<organism evidence="8 9">
    <name type="scientific">Candidatus Magnetoglobus multicellularis str. Araruama</name>
    <dbReference type="NCBI Taxonomy" id="890399"/>
    <lineage>
        <taxon>Bacteria</taxon>
        <taxon>Pseudomonadati</taxon>
        <taxon>Thermodesulfobacteriota</taxon>
        <taxon>Desulfobacteria</taxon>
        <taxon>Desulfobacterales</taxon>
        <taxon>Desulfobacteraceae</taxon>
        <taxon>Candidatus Magnetoglobus</taxon>
    </lineage>
</organism>
<dbReference type="Pfam" id="PF00512">
    <property type="entry name" value="HisKA"/>
    <property type="match status" value="1"/>
</dbReference>
<feature type="coiled-coil region" evidence="5">
    <location>
        <begin position="87"/>
        <end position="146"/>
    </location>
</feature>
<reference evidence="9" key="1">
    <citation type="submission" date="2012-11" db="EMBL/GenBank/DDBJ databases">
        <authorList>
            <person name="Lucero-Rivera Y.E."/>
            <person name="Tovar-Ramirez D."/>
        </authorList>
    </citation>
    <scope>NUCLEOTIDE SEQUENCE [LARGE SCALE GENOMIC DNA]</scope>
    <source>
        <strain evidence="9">Araruama</strain>
    </source>
</reference>
<dbReference type="AlphaFoldDB" id="A0A1V1P9V5"/>
<dbReference type="PANTHER" id="PTHR45339">
    <property type="entry name" value="HYBRID SIGNAL TRANSDUCTION HISTIDINE KINASE J"/>
    <property type="match status" value="1"/>
</dbReference>
<keyword evidence="8" id="KW-0808">Transferase</keyword>
<dbReference type="PRINTS" id="PR00344">
    <property type="entry name" value="BCTRLSENSOR"/>
</dbReference>
<dbReference type="CDD" id="cd16922">
    <property type="entry name" value="HATPase_EvgS-ArcB-TorS-like"/>
    <property type="match status" value="1"/>
</dbReference>
<dbReference type="Gene3D" id="1.10.287.130">
    <property type="match status" value="1"/>
</dbReference>
<dbReference type="GO" id="GO:0000155">
    <property type="term" value="F:phosphorelay sensor kinase activity"/>
    <property type="evidence" value="ECO:0007669"/>
    <property type="project" value="InterPro"/>
</dbReference>
<dbReference type="EMBL" id="ATBP01000257">
    <property type="protein sequence ID" value="ETR71533.1"/>
    <property type="molecule type" value="Genomic_DNA"/>
</dbReference>
<evidence type="ECO:0000256" key="3">
    <source>
        <dbReference type="ARBA" id="ARBA00022553"/>
    </source>
</evidence>
<gene>
    <name evidence="8" type="ORF">OMM_08060</name>
</gene>
<evidence type="ECO:0000256" key="2">
    <source>
        <dbReference type="ARBA" id="ARBA00012438"/>
    </source>
</evidence>
<dbReference type="PROSITE" id="PS50109">
    <property type="entry name" value="HIS_KIN"/>
    <property type="match status" value="1"/>
</dbReference>
<evidence type="ECO:0000259" key="7">
    <source>
        <dbReference type="PROSITE" id="PS50110"/>
    </source>
</evidence>
<dbReference type="InterPro" id="IPR003594">
    <property type="entry name" value="HATPase_dom"/>
</dbReference>
<comment type="catalytic activity">
    <reaction evidence="1">
        <text>ATP + protein L-histidine = ADP + protein N-phospho-L-histidine.</text>
        <dbReference type="EC" id="2.7.13.3"/>
    </reaction>
</comment>
<keyword evidence="8" id="KW-0418">Kinase</keyword>
<dbReference type="InterPro" id="IPR001789">
    <property type="entry name" value="Sig_transdc_resp-reg_receiver"/>
</dbReference>
<feature type="domain" description="Response regulatory" evidence="7">
    <location>
        <begin position="1"/>
        <end position="84"/>
    </location>
</feature>
<dbReference type="SUPFAM" id="SSF55874">
    <property type="entry name" value="ATPase domain of HSP90 chaperone/DNA topoisomerase II/histidine kinase"/>
    <property type="match status" value="1"/>
</dbReference>
<dbReference type="FunFam" id="3.30.565.10:FF:000010">
    <property type="entry name" value="Sensor histidine kinase RcsC"/>
    <property type="match status" value="1"/>
</dbReference>
<dbReference type="SMART" id="SM00388">
    <property type="entry name" value="HisKA"/>
    <property type="match status" value="1"/>
</dbReference>
<evidence type="ECO:0000256" key="5">
    <source>
        <dbReference type="SAM" id="Coils"/>
    </source>
</evidence>
<evidence type="ECO:0000313" key="9">
    <source>
        <dbReference type="Proteomes" id="UP000189670"/>
    </source>
</evidence>
<protein>
    <recommendedName>
        <fullName evidence="2">histidine kinase</fullName>
        <ecNumber evidence="2">2.7.13.3</ecNumber>
    </recommendedName>
</protein>
<dbReference type="PROSITE" id="PS50110">
    <property type="entry name" value="RESPONSE_REGULATORY"/>
    <property type="match status" value="1"/>
</dbReference>
<dbReference type="Gene3D" id="1.20.5.390">
    <property type="entry name" value="L1 transposable element, trimerization domain"/>
    <property type="match status" value="1"/>
</dbReference>
<comment type="caution">
    <text evidence="8">The sequence shown here is derived from an EMBL/GenBank/DDBJ whole genome shotgun (WGS) entry which is preliminary data.</text>
</comment>
<feature type="domain" description="Histidine kinase" evidence="6">
    <location>
        <begin position="153"/>
        <end position="381"/>
    </location>
</feature>
<dbReference type="SUPFAM" id="SSF47384">
    <property type="entry name" value="Homodimeric domain of signal transducing histidine kinase"/>
    <property type="match status" value="1"/>
</dbReference>
<dbReference type="Proteomes" id="UP000189670">
    <property type="component" value="Unassembled WGS sequence"/>
</dbReference>
<dbReference type="InterPro" id="IPR005467">
    <property type="entry name" value="His_kinase_dom"/>
</dbReference>
<keyword evidence="3 4" id="KW-0597">Phosphoprotein</keyword>
<name>A0A1V1P9V5_9BACT</name>
<dbReference type="InterPro" id="IPR004358">
    <property type="entry name" value="Sig_transdc_His_kin-like_C"/>
</dbReference>
<evidence type="ECO:0000313" key="8">
    <source>
        <dbReference type="EMBL" id="ETR71533.1"/>
    </source>
</evidence>